<protein>
    <submittedName>
        <fullName evidence="2">Carboxypeptidase-like regulatory domain-containing protein</fullName>
    </submittedName>
</protein>
<dbReference type="Gene3D" id="2.60.40.1120">
    <property type="entry name" value="Carboxypeptidase-like, regulatory domain"/>
    <property type="match status" value="1"/>
</dbReference>
<evidence type="ECO:0000256" key="1">
    <source>
        <dbReference type="SAM" id="SignalP"/>
    </source>
</evidence>
<gene>
    <name evidence="2" type="ORF">QWY28_12940</name>
</gene>
<organism evidence="2 3">
    <name type="scientific">Nocardioides oceani</name>
    <dbReference type="NCBI Taxonomy" id="3058369"/>
    <lineage>
        <taxon>Bacteria</taxon>
        <taxon>Bacillati</taxon>
        <taxon>Actinomycetota</taxon>
        <taxon>Actinomycetes</taxon>
        <taxon>Propionibacteriales</taxon>
        <taxon>Nocardioidaceae</taxon>
        <taxon>Nocardioides</taxon>
    </lineage>
</organism>
<evidence type="ECO:0000313" key="2">
    <source>
        <dbReference type="EMBL" id="MDN4173861.1"/>
    </source>
</evidence>
<proteinExistence type="predicted"/>
<sequence>MGTLTARRRASALALVVGLLASLVVALVPAAPAQAANGKVVGEVIGSQGRGVNVKMLWFDKDWRYLGARRVQGNIYSLSLKPGTYHLQFVDQRPSYDVTKYAPSDVRVVVRSGVVVQRNVKMRRGAAITGTVRAGGRTAGGARVVAANGNEQSYEVKANRKGQFAIGGLPAGSYSVFTFDRQETWVGKSLWVPGLKRGQASNVRIALTKRGGSLLVQLRRPDGGKMPGSFFVTAVSKVTGQFWTQRARRGEVAFRNLFPGGYRLVAPGVGNYFARTANIQGARVHAGRADLASSFRWSQRGAWITGTVVDEADAETPMARAQVMLFDKFGTKLDETSTSSSGRFTLDGQLATQSGLKIVVNPEPNGGGWMAGAEWCQFEGTTSGPWSVFTGEQLPIDEPILLPHRITKDTSEQCLV</sequence>
<feature type="chain" id="PRO_5045880673" evidence="1">
    <location>
        <begin position="36"/>
        <end position="416"/>
    </location>
</feature>
<feature type="signal peptide" evidence="1">
    <location>
        <begin position="1"/>
        <end position="35"/>
    </location>
</feature>
<name>A0ABT8FH39_9ACTN</name>
<keyword evidence="1" id="KW-0732">Signal</keyword>
<dbReference type="SUPFAM" id="SSF49478">
    <property type="entry name" value="Cna protein B-type domain"/>
    <property type="match status" value="1"/>
</dbReference>
<comment type="caution">
    <text evidence="2">The sequence shown here is derived from an EMBL/GenBank/DDBJ whole genome shotgun (WGS) entry which is preliminary data.</text>
</comment>
<accession>A0ABT8FH39</accession>
<evidence type="ECO:0000313" key="3">
    <source>
        <dbReference type="Proteomes" id="UP001168620"/>
    </source>
</evidence>
<dbReference type="Proteomes" id="UP001168620">
    <property type="component" value="Unassembled WGS sequence"/>
</dbReference>
<reference evidence="2" key="1">
    <citation type="submission" date="2023-06" db="EMBL/GenBank/DDBJ databases">
        <title>Draft genome sequence of Nocardioides sp. SOB77.</title>
        <authorList>
            <person name="Zhang G."/>
        </authorList>
    </citation>
    <scope>NUCLEOTIDE SEQUENCE</scope>
    <source>
        <strain evidence="2">SOB77</strain>
    </source>
</reference>
<keyword evidence="3" id="KW-1185">Reference proteome</keyword>
<dbReference type="RefSeq" id="WP_300952963.1">
    <property type="nucleotide sequence ID" value="NZ_JAUHJQ010000004.1"/>
</dbReference>
<dbReference type="EMBL" id="JAUHJQ010000004">
    <property type="protein sequence ID" value="MDN4173861.1"/>
    <property type="molecule type" value="Genomic_DNA"/>
</dbReference>